<proteinExistence type="predicted"/>
<name>A0ACC0PT11_RHOML</name>
<gene>
    <name evidence="1" type="ORF">RHMOL_Rhmol02G0231000</name>
</gene>
<organism evidence="1 2">
    <name type="scientific">Rhododendron molle</name>
    <name type="common">Chinese azalea</name>
    <name type="synonym">Azalea mollis</name>
    <dbReference type="NCBI Taxonomy" id="49168"/>
    <lineage>
        <taxon>Eukaryota</taxon>
        <taxon>Viridiplantae</taxon>
        <taxon>Streptophyta</taxon>
        <taxon>Embryophyta</taxon>
        <taxon>Tracheophyta</taxon>
        <taxon>Spermatophyta</taxon>
        <taxon>Magnoliopsida</taxon>
        <taxon>eudicotyledons</taxon>
        <taxon>Gunneridae</taxon>
        <taxon>Pentapetalae</taxon>
        <taxon>asterids</taxon>
        <taxon>Ericales</taxon>
        <taxon>Ericaceae</taxon>
        <taxon>Ericoideae</taxon>
        <taxon>Rhodoreae</taxon>
        <taxon>Rhododendron</taxon>
    </lineage>
</organism>
<keyword evidence="2" id="KW-1185">Reference proteome</keyword>
<reference evidence="1" key="1">
    <citation type="submission" date="2022-02" db="EMBL/GenBank/DDBJ databases">
        <title>Plant Genome Project.</title>
        <authorList>
            <person name="Zhang R.-G."/>
        </authorList>
    </citation>
    <scope>NUCLEOTIDE SEQUENCE</scope>
    <source>
        <strain evidence="1">AT1</strain>
    </source>
</reference>
<comment type="caution">
    <text evidence="1">The sequence shown here is derived from an EMBL/GenBank/DDBJ whole genome shotgun (WGS) entry which is preliminary data.</text>
</comment>
<accession>A0ACC0PT11</accession>
<sequence>MTLLPNAHCEDFVRWMLTANDVFFTRHTIRVKAPIVPWYKAVWYGHHVLIWTHYWLAILGRLIS</sequence>
<protein>
    <submittedName>
        <fullName evidence="1">Uncharacterized protein</fullName>
    </submittedName>
</protein>
<evidence type="ECO:0000313" key="1">
    <source>
        <dbReference type="EMBL" id="KAI8568835.1"/>
    </source>
</evidence>
<dbReference type="Proteomes" id="UP001062846">
    <property type="component" value="Chromosome 2"/>
</dbReference>
<dbReference type="EMBL" id="CM046389">
    <property type="protein sequence ID" value="KAI8568835.1"/>
    <property type="molecule type" value="Genomic_DNA"/>
</dbReference>
<evidence type="ECO:0000313" key="2">
    <source>
        <dbReference type="Proteomes" id="UP001062846"/>
    </source>
</evidence>